<dbReference type="RefSeq" id="WP_181377770.1">
    <property type="nucleotide sequence ID" value="NZ_CP077710.1"/>
</dbReference>
<accession>A0A8F6T1G3</accession>
<name>A0A8F6T1G3_SALET</name>
<dbReference type="EMBL" id="CP077710">
    <property type="protein sequence ID" value="QXR78123.1"/>
    <property type="molecule type" value="Genomic_DNA"/>
</dbReference>
<proteinExistence type="predicted"/>
<dbReference type="AlphaFoldDB" id="A0A8F6T1G3"/>
<sequence>MTIDKQALRQTAESVACRSYRPVVNEISGQKIAAFIAAFTPNVALALLDELEATAHSAEVDHEAACSLVEENEELKRRIAELEIESSVNDAAIIELKQQYSRLQKAHYDTKAVRPEDARIKALTDMIPLNEPPSVIVDIKSALVELLERRSADCESVGTVVDVGGSRIVEWVRSVPEGAKLFVTPQPVPVVPDGIGGIIRRFQYQCNHLSDWSHIDEHSCRVDRRDLMTVTEYLKNLLRNFSRESEQ</sequence>
<reference evidence="1" key="1">
    <citation type="submission" date="2018-04" db="EMBL/GenBank/DDBJ databases">
        <authorList>
            <person name="Bell R."/>
        </authorList>
    </citation>
    <scope>NUCLEOTIDE SEQUENCE</scope>
    <source>
        <strain evidence="1">CFSAN058540</strain>
    </source>
</reference>
<reference evidence="1" key="2">
    <citation type="submission" date="2021-05" db="EMBL/GenBank/DDBJ databases">
        <title>Whole genome sequencing of cultured pathogen.</title>
        <authorList>
            <person name="Hoffmann M."/>
            <person name="Balkey M."/>
            <person name="Luo Y."/>
        </authorList>
    </citation>
    <scope>NUCLEOTIDE SEQUENCE</scope>
    <source>
        <strain evidence="1">CFSAN058540</strain>
    </source>
</reference>
<organism evidence="1">
    <name type="scientific">Salmonella enterica I</name>
    <dbReference type="NCBI Taxonomy" id="59201"/>
    <lineage>
        <taxon>Bacteria</taxon>
        <taxon>Pseudomonadati</taxon>
        <taxon>Pseudomonadota</taxon>
        <taxon>Gammaproteobacteria</taxon>
        <taxon>Enterobacterales</taxon>
        <taxon>Enterobacteriaceae</taxon>
        <taxon>Salmonella</taxon>
    </lineage>
</organism>
<gene>
    <name evidence="1" type="ORF">DAX88_003775</name>
</gene>
<protein>
    <submittedName>
        <fullName evidence="1">Ead/Ea22-like family protein</fullName>
    </submittedName>
</protein>
<dbReference type="Pfam" id="PF13935">
    <property type="entry name" value="Ead_Ea22"/>
    <property type="match status" value="1"/>
</dbReference>
<evidence type="ECO:0000313" key="1">
    <source>
        <dbReference type="EMBL" id="QXR78123.1"/>
    </source>
</evidence>
<dbReference type="InterPro" id="IPR025153">
    <property type="entry name" value="Ead_Ea22"/>
</dbReference>